<keyword evidence="2" id="KW-1185">Reference proteome</keyword>
<organism evidence="1 2">
    <name type="scientific">Iphiclides podalirius</name>
    <name type="common">scarce swallowtail</name>
    <dbReference type="NCBI Taxonomy" id="110791"/>
    <lineage>
        <taxon>Eukaryota</taxon>
        <taxon>Metazoa</taxon>
        <taxon>Ecdysozoa</taxon>
        <taxon>Arthropoda</taxon>
        <taxon>Hexapoda</taxon>
        <taxon>Insecta</taxon>
        <taxon>Pterygota</taxon>
        <taxon>Neoptera</taxon>
        <taxon>Endopterygota</taxon>
        <taxon>Lepidoptera</taxon>
        <taxon>Glossata</taxon>
        <taxon>Ditrysia</taxon>
        <taxon>Papilionoidea</taxon>
        <taxon>Papilionidae</taxon>
        <taxon>Papilioninae</taxon>
        <taxon>Iphiclides</taxon>
    </lineage>
</organism>
<feature type="non-terminal residue" evidence="1">
    <location>
        <position position="105"/>
    </location>
</feature>
<reference evidence="1" key="1">
    <citation type="submission" date="2022-03" db="EMBL/GenBank/DDBJ databases">
        <authorList>
            <person name="Martin H S."/>
        </authorList>
    </citation>
    <scope>NUCLEOTIDE SEQUENCE</scope>
</reference>
<dbReference type="Proteomes" id="UP000837857">
    <property type="component" value="Chromosome 4"/>
</dbReference>
<evidence type="ECO:0008006" key="3">
    <source>
        <dbReference type="Google" id="ProtNLM"/>
    </source>
</evidence>
<dbReference type="EMBL" id="OW152816">
    <property type="protein sequence ID" value="CAH2067476.1"/>
    <property type="molecule type" value="Genomic_DNA"/>
</dbReference>
<proteinExistence type="predicted"/>
<name>A0ABN8IUP2_9NEOP</name>
<gene>
    <name evidence="1" type="ORF">IPOD504_LOCUS13892</name>
</gene>
<sequence>MIKLLTVLVAVIANRQYCRHVMPTGAIVTTLQLFAAADRTERAFFPAHQSAAAGVWFLRPHASRRTDSTFYATSEHYVKSNALTCCSDATSSLLLSSETTDKRIE</sequence>
<evidence type="ECO:0000313" key="1">
    <source>
        <dbReference type="EMBL" id="CAH2067476.1"/>
    </source>
</evidence>
<accession>A0ABN8IUP2</accession>
<protein>
    <recommendedName>
        <fullName evidence="3">Secreted protein</fullName>
    </recommendedName>
</protein>
<evidence type="ECO:0000313" key="2">
    <source>
        <dbReference type="Proteomes" id="UP000837857"/>
    </source>
</evidence>